<evidence type="ECO:0000313" key="1">
    <source>
        <dbReference type="EMBL" id="KAJ2851437.1"/>
    </source>
</evidence>
<sequence length="70" mass="8255">MIALVSVDDIVQRVHPLQSVLNQMNRELQTLAIADQHADLPTCKIYLRKLLYEREKQAWKRVNAQNRKNK</sequence>
<organism evidence="1 2">
    <name type="scientific">Coemansia brasiliensis</name>
    <dbReference type="NCBI Taxonomy" id="2650707"/>
    <lineage>
        <taxon>Eukaryota</taxon>
        <taxon>Fungi</taxon>
        <taxon>Fungi incertae sedis</taxon>
        <taxon>Zoopagomycota</taxon>
        <taxon>Kickxellomycotina</taxon>
        <taxon>Kickxellomycetes</taxon>
        <taxon>Kickxellales</taxon>
        <taxon>Kickxellaceae</taxon>
        <taxon>Coemansia</taxon>
    </lineage>
</organism>
<protein>
    <submittedName>
        <fullName evidence="1">Uncharacterized protein</fullName>
    </submittedName>
</protein>
<keyword evidence="2" id="KW-1185">Reference proteome</keyword>
<reference evidence="1" key="1">
    <citation type="submission" date="2022-07" db="EMBL/GenBank/DDBJ databases">
        <title>Phylogenomic reconstructions and comparative analyses of Kickxellomycotina fungi.</title>
        <authorList>
            <person name="Reynolds N.K."/>
            <person name="Stajich J.E."/>
            <person name="Barry K."/>
            <person name="Grigoriev I.V."/>
            <person name="Crous P."/>
            <person name="Smith M.E."/>
        </authorList>
    </citation>
    <scope>NUCLEOTIDE SEQUENCE</scope>
    <source>
        <strain evidence="1">NRRL 1566</strain>
    </source>
</reference>
<dbReference type="AlphaFoldDB" id="A0A9W8IC74"/>
<name>A0A9W8IC74_9FUNG</name>
<proteinExistence type="predicted"/>
<accession>A0A9W8IC74</accession>
<dbReference type="OrthoDB" id="21573at2759"/>
<gene>
    <name evidence="1" type="ORF">IWW36_001076</name>
</gene>
<dbReference type="Proteomes" id="UP001139887">
    <property type="component" value="Unassembled WGS sequence"/>
</dbReference>
<dbReference type="EMBL" id="JANBUW010000012">
    <property type="protein sequence ID" value="KAJ2851437.1"/>
    <property type="molecule type" value="Genomic_DNA"/>
</dbReference>
<evidence type="ECO:0000313" key="2">
    <source>
        <dbReference type="Proteomes" id="UP001139887"/>
    </source>
</evidence>
<comment type="caution">
    <text evidence="1">The sequence shown here is derived from an EMBL/GenBank/DDBJ whole genome shotgun (WGS) entry which is preliminary data.</text>
</comment>